<feature type="domain" description="USP" evidence="5">
    <location>
        <begin position="1"/>
        <end position="540"/>
    </location>
</feature>
<evidence type="ECO:0000256" key="1">
    <source>
        <dbReference type="ARBA" id="ARBA00000707"/>
    </source>
</evidence>
<keyword evidence="7" id="KW-1185">Reference proteome</keyword>
<reference evidence="6" key="2">
    <citation type="submission" date="2025-08" db="UniProtKB">
        <authorList>
            <consortium name="Ensembl"/>
        </authorList>
    </citation>
    <scope>IDENTIFICATION</scope>
</reference>
<comment type="catalytic activity">
    <reaction evidence="1">
        <text>Thiol-dependent hydrolysis of ester, thioester, amide, peptide and isopeptide bonds formed by the C-terminal Gly of ubiquitin (a 76-residue protein attached to proteins as an intracellular targeting signal).</text>
        <dbReference type="EC" id="3.4.19.12"/>
    </reaction>
</comment>
<dbReference type="Gene3D" id="3.90.70.10">
    <property type="entry name" value="Cysteine proteinases"/>
    <property type="match status" value="1"/>
</dbReference>
<evidence type="ECO:0000259" key="5">
    <source>
        <dbReference type="PROSITE" id="PS50235"/>
    </source>
</evidence>
<reference evidence="6" key="3">
    <citation type="submission" date="2025-09" db="UniProtKB">
        <authorList>
            <consortium name="Ensembl"/>
        </authorList>
    </citation>
    <scope>IDENTIFICATION</scope>
</reference>
<dbReference type="PROSITE" id="PS00973">
    <property type="entry name" value="USP_2"/>
    <property type="match status" value="1"/>
</dbReference>
<dbReference type="InterPro" id="IPR001394">
    <property type="entry name" value="Peptidase_C19_UCH"/>
</dbReference>
<dbReference type="GO" id="GO:0004843">
    <property type="term" value="F:cysteine-type deubiquitinase activity"/>
    <property type="evidence" value="ECO:0007669"/>
    <property type="project" value="UniProtKB-EC"/>
</dbReference>
<feature type="region of interest" description="Disordered" evidence="4">
    <location>
        <begin position="445"/>
        <end position="472"/>
    </location>
</feature>
<evidence type="ECO:0000313" key="6">
    <source>
        <dbReference type="Ensembl" id="ENSGACP00000031177.1"/>
    </source>
</evidence>
<keyword evidence="3" id="KW-0378">Hydrolase</keyword>
<dbReference type="AlphaFoldDB" id="A0AAQ4NXM5"/>
<dbReference type="Proteomes" id="UP000007635">
    <property type="component" value="Chromosome I"/>
</dbReference>
<dbReference type="Ensembl" id="ENSGACT00000086222.1">
    <property type="protein sequence ID" value="ENSGACP00000031177.1"/>
    <property type="gene ID" value="ENSGACG00000013540.2"/>
</dbReference>
<accession>A0AAQ4NXM5</accession>
<dbReference type="InterPro" id="IPR050185">
    <property type="entry name" value="Ub_carboxyl-term_hydrolase"/>
</dbReference>
<evidence type="ECO:0000256" key="3">
    <source>
        <dbReference type="ARBA" id="ARBA00022801"/>
    </source>
</evidence>
<dbReference type="InterPro" id="IPR028889">
    <property type="entry name" value="USP"/>
</dbReference>
<dbReference type="InterPro" id="IPR038765">
    <property type="entry name" value="Papain-like_cys_pep_sf"/>
</dbReference>
<feature type="region of interest" description="Disordered" evidence="4">
    <location>
        <begin position="348"/>
        <end position="431"/>
    </location>
</feature>
<dbReference type="PANTHER" id="PTHR21646:SF76">
    <property type="entry name" value="UBIQUITIN CARBOXYL-TERMINAL HYDROLASE 32"/>
    <property type="match status" value="1"/>
</dbReference>
<name>A0AAQ4NXM5_GASAC</name>
<dbReference type="PROSITE" id="PS50235">
    <property type="entry name" value="USP_3"/>
    <property type="match status" value="1"/>
</dbReference>
<dbReference type="SUPFAM" id="SSF54001">
    <property type="entry name" value="Cysteine proteinases"/>
    <property type="match status" value="1"/>
</dbReference>
<feature type="compositionally biased region" description="Polar residues" evidence="4">
    <location>
        <begin position="449"/>
        <end position="463"/>
    </location>
</feature>
<dbReference type="GO" id="GO:0005794">
    <property type="term" value="C:Golgi apparatus"/>
    <property type="evidence" value="ECO:0007669"/>
    <property type="project" value="TreeGrafter"/>
</dbReference>
<dbReference type="Pfam" id="PF00443">
    <property type="entry name" value="UCH"/>
    <property type="match status" value="1"/>
</dbReference>
<dbReference type="GeneTree" id="ENSGT00940000155797"/>
<protein>
    <recommendedName>
        <fullName evidence="2">ubiquitinyl hydrolase 1</fullName>
        <ecNumber evidence="2">3.4.19.12</ecNumber>
    </recommendedName>
</protein>
<evidence type="ECO:0000256" key="4">
    <source>
        <dbReference type="SAM" id="MobiDB-lite"/>
    </source>
</evidence>
<dbReference type="GO" id="GO:0016579">
    <property type="term" value="P:protein deubiquitination"/>
    <property type="evidence" value="ECO:0007669"/>
    <property type="project" value="InterPro"/>
</dbReference>
<evidence type="ECO:0000256" key="2">
    <source>
        <dbReference type="ARBA" id="ARBA00012759"/>
    </source>
</evidence>
<dbReference type="PANTHER" id="PTHR21646">
    <property type="entry name" value="UBIQUITIN CARBOXYL-TERMINAL HYDROLASE"/>
    <property type="match status" value="1"/>
</dbReference>
<dbReference type="FunFam" id="3.90.70.10:FF:000110">
    <property type="entry name" value="ubiquitin carboxyl-terminal hydrolase 32 isoform X2"/>
    <property type="match status" value="1"/>
</dbReference>
<organism evidence="6 7">
    <name type="scientific">Gasterosteus aculeatus aculeatus</name>
    <name type="common">three-spined stickleback</name>
    <dbReference type="NCBI Taxonomy" id="481459"/>
    <lineage>
        <taxon>Eukaryota</taxon>
        <taxon>Metazoa</taxon>
        <taxon>Chordata</taxon>
        <taxon>Craniata</taxon>
        <taxon>Vertebrata</taxon>
        <taxon>Euteleostomi</taxon>
        <taxon>Actinopterygii</taxon>
        <taxon>Neopterygii</taxon>
        <taxon>Teleostei</taxon>
        <taxon>Neoteleostei</taxon>
        <taxon>Acanthomorphata</taxon>
        <taxon>Eupercaria</taxon>
        <taxon>Perciformes</taxon>
        <taxon>Cottioidei</taxon>
        <taxon>Gasterosteales</taxon>
        <taxon>Gasterosteidae</taxon>
        <taxon>Gasterosteus</taxon>
    </lineage>
</organism>
<sequence length="577" mass="63921">MRYLGKRAFFFDVTATQSEIIFITLSLNELALIPNGGPSTLVPRSPETPVANGVANGHITPMQESPFTGYIIAMHRKMMRTELYFLSSQKNRPSLFGMPLIVPCTVHTSKKDLYDAVWIQVSRLASPLPPQEASNHAQDCDDSMGYQYPFTLRVVGKDGNSCAWCPWYRFCRGCTIECSEDRASVGNAYIAVDWDPTALHLRYQTSQERIVEEHCSVEQSRRAQAEPISLDSCLKAFTSEEELGEDELYYCSKCKTHRLATKKLDLWRLPPMLIVHLKRFQFVNGRWIKSQKIVKFQRENFDPSAFLAPRDLEQRCLHSCSESEDLLRVGEGNLSSISAPAGFCNLPKVSPASTRKSSPSLSRTSSPSGSPKSGNGGRRPARLRLPQLGSRHRLSNSKENLEAAADAEAEPSDDTEGSEAPGSGGASASEALCGSEASSSHCDVVLVNGDSNGLNSDGSTESSMEPDHPPLQHRDSVCLDAIYNLYAISCHSGIMGGGHYVTYAKNPNGKWYCYNDSSCKEVRPEEIDADSAYILFYEQQGVDYSQFLPKTDGKKMADTSSMDEDFESDYKKYCVLQ</sequence>
<dbReference type="InterPro" id="IPR018200">
    <property type="entry name" value="USP_CS"/>
</dbReference>
<dbReference type="EC" id="3.4.19.12" evidence="2"/>
<proteinExistence type="predicted"/>
<reference evidence="6 7" key="1">
    <citation type="journal article" date="2021" name="G3 (Bethesda)">
        <title>Improved contiguity of the threespine stickleback genome using long-read sequencing.</title>
        <authorList>
            <person name="Nath S."/>
            <person name="Shaw D.E."/>
            <person name="White M.A."/>
        </authorList>
    </citation>
    <scope>NUCLEOTIDE SEQUENCE [LARGE SCALE GENOMIC DNA]</scope>
    <source>
        <strain evidence="6 7">Lake Benthic</strain>
    </source>
</reference>
<feature type="compositionally biased region" description="Low complexity" evidence="4">
    <location>
        <begin position="350"/>
        <end position="373"/>
    </location>
</feature>
<evidence type="ECO:0000313" key="7">
    <source>
        <dbReference type="Proteomes" id="UP000007635"/>
    </source>
</evidence>
<feature type="compositionally biased region" description="Acidic residues" evidence="4">
    <location>
        <begin position="405"/>
        <end position="417"/>
    </location>
</feature>
<feature type="compositionally biased region" description="Low complexity" evidence="4">
    <location>
        <begin position="418"/>
        <end position="431"/>
    </location>
</feature>